<dbReference type="AlphaFoldDB" id="A0AAC9FPU6"/>
<sequence length="1076" mass="121039">MLLATRVPFKTGSPGAYHESGFLFRINERTLTFEPVFDLLSDRLKAALEELQSAPVRRPHGLTLASPEKPMFISVRYDDEHRRYAVKGIPFRLPTAAQHSPSRTRVKEVQIPWNALLEEAQDMDRIDTAMAAERPGNWEQRLRATTLTAPHKDGSLGKQEVLTLEGVKHLIGLPGAGKTTLLVCLLRHLARRAIKAAVFFPSIEVCRQYLEDLHRYGVKPGLLVGQSPETRRTHAIKLAEALATEDDLRGFARSTAAANLFEGTCALPALTDAPEQAFTIESRFCRSVQQKVDQGGRDGEDRYRSHLCPAWSVCSANRAARELPDATVWLGHIRSADTQVPSHTTHDDERYFEMIARNFDVVIFDEADKAQQDLDMSGISQLRLSGYQASFHQQIQQHFLQMLASGANARLRNLDYAEFMVECVEFEKLNIALVTAIHRLSDELRRDFEGLLLTPLRLIGDWLSPRKLSGLNRALEYLDANARAKDALSYVWESAAVSAFQSRGSTQPSPAATNEEWRRAADAFQRPLADVVKDADELKRCLTEWLNVTSMRARLESEERVVRLLAPYLRGSDNADAQMLVPLLMAVTFTVLSYRRLAFRLQMLAQDGLAPAIRVDERCSDNLLLATPENLLGSLSGVRFFTTKRSDGSEDRLQDIQLQYVVFSGAPRALMYHLHEWVLDKDGRCDGPAVLLTSATSYLPSSPAYHIDVPPTYLLHRPEVSEPAAKSAYAFRPIEDRDSIQRQHLRFSGERSERARMHSLQKMVTALLDGGPIDSLVARDCRSFDVRSGIGRKAAFIVNSYEQSERLKQFIDQRFGAWRDRVIAVVQDIPLHAGSHGYVTPGRVEALGDDASWDILIFPMGALGRGTNVVFSEGPRRRDATLGTLYFLTRPHPSPDDLSLLVSIGARATQDFNSRRLDEITQLAELGKVRSAARSALYGRVGRLLRHPLFARSLDEKLFEPFTANIAVPLLQTIGRAMRNGCPVQCFFIDRAWAERSSRNEEDDSKSSILVQLREILNRGVHSTDPREALLYRELYMPFLEPLMQIDGIRTKGPGQHNDIPESWGENPFWDEESPF</sequence>
<reference evidence="2 3" key="1">
    <citation type="submission" date="2015-09" db="EMBL/GenBank/DDBJ databases">
        <authorList>
            <person name="Xu Y."/>
            <person name="Nagy A."/>
            <person name="Liu N.T."/>
            <person name="Nou X."/>
        </authorList>
    </citation>
    <scope>NUCLEOTIDE SEQUENCE [LARGE SCALE GENOMIC DNA]</scope>
    <source>
        <strain evidence="2 3">FC1138</strain>
    </source>
</reference>
<dbReference type="InterPro" id="IPR027417">
    <property type="entry name" value="P-loop_NTPase"/>
</dbReference>
<evidence type="ECO:0000313" key="3">
    <source>
        <dbReference type="Proteomes" id="UP000077927"/>
    </source>
</evidence>
<dbReference type="Gene3D" id="3.40.50.300">
    <property type="entry name" value="P-loop containing nucleotide triphosphate hydrolases"/>
    <property type="match status" value="1"/>
</dbReference>
<protein>
    <submittedName>
        <fullName evidence="2">Uncharacterized protein</fullName>
    </submittedName>
</protein>
<dbReference type="EMBL" id="CP012605">
    <property type="protein sequence ID" value="ANH72029.1"/>
    <property type="molecule type" value="Genomic_DNA"/>
</dbReference>
<evidence type="ECO:0000313" key="2">
    <source>
        <dbReference type="EMBL" id="ANH72029.1"/>
    </source>
</evidence>
<feature type="region of interest" description="Disordered" evidence="1">
    <location>
        <begin position="1054"/>
        <end position="1076"/>
    </location>
</feature>
<dbReference type="KEGG" id="rin:ACS15_0286"/>
<gene>
    <name evidence="2" type="ORF">ACS15_0286</name>
</gene>
<name>A0AAC9FPU6_9RALS</name>
<dbReference type="SUPFAM" id="SSF52540">
    <property type="entry name" value="P-loop containing nucleoside triphosphate hydrolases"/>
    <property type="match status" value="1"/>
</dbReference>
<evidence type="ECO:0000256" key="1">
    <source>
        <dbReference type="SAM" id="MobiDB-lite"/>
    </source>
</evidence>
<proteinExistence type="predicted"/>
<accession>A0AAC9FPU6</accession>
<dbReference type="Proteomes" id="UP000077927">
    <property type="component" value="Chromosome 1"/>
</dbReference>
<organism evidence="2 3">
    <name type="scientific">Ralstonia insidiosa</name>
    <dbReference type="NCBI Taxonomy" id="190721"/>
    <lineage>
        <taxon>Bacteria</taxon>
        <taxon>Pseudomonadati</taxon>
        <taxon>Pseudomonadota</taxon>
        <taxon>Betaproteobacteria</taxon>
        <taxon>Burkholderiales</taxon>
        <taxon>Burkholderiaceae</taxon>
        <taxon>Ralstonia</taxon>
    </lineage>
</organism>